<gene>
    <name evidence="2" type="ORF">LCGC14_2275300</name>
</gene>
<name>A0A0F9DHY8_9ZZZZ</name>
<dbReference type="EMBL" id="LAZR01031539">
    <property type="protein sequence ID" value="KKL53456.1"/>
    <property type="molecule type" value="Genomic_DNA"/>
</dbReference>
<evidence type="ECO:0000313" key="2">
    <source>
        <dbReference type="EMBL" id="KKL53456.1"/>
    </source>
</evidence>
<feature type="non-terminal residue" evidence="2">
    <location>
        <position position="21"/>
    </location>
</feature>
<organism evidence="2">
    <name type="scientific">marine sediment metagenome</name>
    <dbReference type="NCBI Taxonomy" id="412755"/>
    <lineage>
        <taxon>unclassified sequences</taxon>
        <taxon>metagenomes</taxon>
        <taxon>ecological metagenomes</taxon>
    </lineage>
</organism>
<accession>A0A0F9DHY8</accession>
<proteinExistence type="predicted"/>
<feature type="region of interest" description="Disordered" evidence="1">
    <location>
        <begin position="1"/>
        <end position="21"/>
    </location>
</feature>
<dbReference type="AlphaFoldDB" id="A0A0F9DHY8"/>
<evidence type="ECO:0000256" key="1">
    <source>
        <dbReference type="SAM" id="MobiDB-lite"/>
    </source>
</evidence>
<sequence length="21" mass="2028">MATTTNASLPEYSGLSGAIGS</sequence>
<comment type="caution">
    <text evidence="2">The sequence shown here is derived from an EMBL/GenBank/DDBJ whole genome shotgun (WGS) entry which is preliminary data.</text>
</comment>
<reference evidence="2" key="1">
    <citation type="journal article" date="2015" name="Nature">
        <title>Complex archaea that bridge the gap between prokaryotes and eukaryotes.</title>
        <authorList>
            <person name="Spang A."/>
            <person name="Saw J.H."/>
            <person name="Jorgensen S.L."/>
            <person name="Zaremba-Niedzwiedzka K."/>
            <person name="Martijn J."/>
            <person name="Lind A.E."/>
            <person name="van Eijk R."/>
            <person name="Schleper C."/>
            <person name="Guy L."/>
            <person name="Ettema T.J."/>
        </authorList>
    </citation>
    <scope>NUCLEOTIDE SEQUENCE</scope>
</reference>
<protein>
    <submittedName>
        <fullName evidence="2">Uncharacterized protein</fullName>
    </submittedName>
</protein>